<keyword evidence="1" id="KW-0862">Zinc</keyword>
<name>A0A8S3TN33_MYTED</name>
<dbReference type="InterPro" id="IPR000315">
    <property type="entry name" value="Znf_B-box"/>
</dbReference>
<dbReference type="OrthoDB" id="10489124at2759"/>
<comment type="caution">
    <text evidence="3">The sequence shown here is derived from an EMBL/GenBank/DDBJ whole genome shotgun (WGS) entry which is preliminary data.</text>
</comment>
<protein>
    <recommendedName>
        <fullName evidence="2">B box-type domain-containing protein</fullName>
    </recommendedName>
</protein>
<proteinExistence type="predicted"/>
<organism evidence="3 4">
    <name type="scientific">Mytilus edulis</name>
    <name type="common">Blue mussel</name>
    <dbReference type="NCBI Taxonomy" id="6550"/>
    <lineage>
        <taxon>Eukaryota</taxon>
        <taxon>Metazoa</taxon>
        <taxon>Spiralia</taxon>
        <taxon>Lophotrochozoa</taxon>
        <taxon>Mollusca</taxon>
        <taxon>Bivalvia</taxon>
        <taxon>Autobranchia</taxon>
        <taxon>Pteriomorphia</taxon>
        <taxon>Mytilida</taxon>
        <taxon>Mytiloidea</taxon>
        <taxon>Mytilidae</taxon>
        <taxon>Mytilinae</taxon>
        <taxon>Mytilus</taxon>
    </lineage>
</organism>
<evidence type="ECO:0000256" key="1">
    <source>
        <dbReference type="PROSITE-ProRule" id="PRU00024"/>
    </source>
</evidence>
<dbReference type="SUPFAM" id="SSF101898">
    <property type="entry name" value="NHL repeat"/>
    <property type="match status" value="1"/>
</dbReference>
<dbReference type="AlphaFoldDB" id="A0A8S3TN33"/>
<dbReference type="Gene3D" id="3.30.160.60">
    <property type="entry name" value="Classic Zinc Finger"/>
    <property type="match status" value="1"/>
</dbReference>
<dbReference type="EMBL" id="CAJPWZ010002131">
    <property type="protein sequence ID" value="CAG2231176.1"/>
    <property type="molecule type" value="Genomic_DNA"/>
</dbReference>
<dbReference type="Proteomes" id="UP000683360">
    <property type="component" value="Unassembled WGS sequence"/>
</dbReference>
<dbReference type="GO" id="GO:0008270">
    <property type="term" value="F:zinc ion binding"/>
    <property type="evidence" value="ECO:0007669"/>
    <property type="project" value="UniProtKB-KW"/>
</dbReference>
<evidence type="ECO:0000313" key="3">
    <source>
        <dbReference type="EMBL" id="CAG2231176.1"/>
    </source>
</evidence>
<dbReference type="Pfam" id="PF00643">
    <property type="entry name" value="zf-B_box"/>
    <property type="match status" value="1"/>
</dbReference>
<dbReference type="Gene3D" id="2.120.10.30">
    <property type="entry name" value="TolB, C-terminal domain"/>
    <property type="match status" value="1"/>
</dbReference>
<gene>
    <name evidence="3" type="ORF">MEDL_43991</name>
</gene>
<keyword evidence="1" id="KW-0863">Zinc-finger</keyword>
<accession>A0A8S3TN33</accession>
<keyword evidence="1" id="KW-0479">Metal-binding</keyword>
<feature type="domain" description="B box-type" evidence="2">
    <location>
        <begin position="23"/>
        <end position="51"/>
    </location>
</feature>
<dbReference type="SUPFAM" id="SSF57845">
    <property type="entry name" value="B-box zinc-binding domain"/>
    <property type="match status" value="1"/>
</dbReference>
<dbReference type="InterPro" id="IPR011042">
    <property type="entry name" value="6-blade_b-propeller_TolB-like"/>
</dbReference>
<evidence type="ECO:0000313" key="4">
    <source>
        <dbReference type="Proteomes" id="UP000683360"/>
    </source>
</evidence>
<sequence length="226" mass="25336">MDHKLISVEDYRKIEHVAVSFTCNNHNKKLKWFCKSHDQALCVVCLPTEHRSCSDVISIAAVAATNARQSTAMSDTGGHRGCSILPNGHLLFANYTNEQKTYVKLDAKVEVFDITGKKLRTLAAEVKDYISYISASTDNIFCSNFVNSHIYCYDIEGIKVWKFRNDSLQNPLGVANDRSGNVFVVGYGSTYLILIQHDGKSFKNLLNFDKASSPSVVCYDNDKILY</sequence>
<evidence type="ECO:0000259" key="2">
    <source>
        <dbReference type="PROSITE" id="PS50119"/>
    </source>
</evidence>
<keyword evidence="4" id="KW-1185">Reference proteome</keyword>
<dbReference type="PROSITE" id="PS50119">
    <property type="entry name" value="ZF_BBOX"/>
    <property type="match status" value="1"/>
</dbReference>
<dbReference type="CDD" id="cd19776">
    <property type="entry name" value="Bbox2_TRIM25_C-IV"/>
    <property type="match status" value="1"/>
</dbReference>
<reference evidence="3" key="1">
    <citation type="submission" date="2021-03" db="EMBL/GenBank/DDBJ databases">
        <authorList>
            <person name="Bekaert M."/>
        </authorList>
    </citation>
    <scope>NUCLEOTIDE SEQUENCE</scope>
</reference>